<gene>
    <name evidence="2" type="ORF">Enr10x_42470</name>
</gene>
<dbReference type="AlphaFoldDB" id="A0A517QB93"/>
<sequence length="429" mass="48069">MRISEQVGNYSRPLFWSHQAAYDLLYSRERDITCSCGTVGLSDSELLERVPFYCSSKDMNSQLKKSASVLVLLTLLLTGISTLPAQVTFPKQEKPKGAPLKTEVTVTLLLTRDSSALYAQEWGRTFRDLGISIRTRRSVLDDKSAIDENVRGTLREVRLTGTLDRNGVIQFPGRKFARSDVARLKEWLNELKTFGAQGSPESKPLWGLSNEQFKKIFADLSEASPANIQGLTLDAAIRKLEFPGSLPVRFDIDAQKRFSQIPANETIDYDVGKLAKGTALAIALKQYGLAFYPSRTPSGALELLVTPWEATETPWPIGWELKLSRNKTAPRYFELIPVELTNVPLRDVLLAASKASGIPMLLDEYEVRQKKIDIDEIKVNVSKKRTTWGILIRDAIGGTGLIRKLVIDERGQPFVWITAFEPRVQSPKR</sequence>
<protein>
    <submittedName>
        <fullName evidence="2">Uncharacterized protein</fullName>
    </submittedName>
</protein>
<organism evidence="2 3">
    <name type="scientific">Gimesia panareensis</name>
    <dbReference type="NCBI Taxonomy" id="2527978"/>
    <lineage>
        <taxon>Bacteria</taxon>
        <taxon>Pseudomonadati</taxon>
        <taxon>Planctomycetota</taxon>
        <taxon>Planctomycetia</taxon>
        <taxon>Planctomycetales</taxon>
        <taxon>Planctomycetaceae</taxon>
        <taxon>Gimesia</taxon>
    </lineage>
</organism>
<evidence type="ECO:0000256" key="1">
    <source>
        <dbReference type="SAM" id="Phobius"/>
    </source>
</evidence>
<name>A0A517QB93_9PLAN</name>
<dbReference type="EMBL" id="CP037421">
    <property type="protein sequence ID" value="QDT28900.1"/>
    <property type="molecule type" value="Genomic_DNA"/>
</dbReference>
<accession>A0A517QB93</accession>
<feature type="transmembrane region" description="Helical" evidence="1">
    <location>
        <begin position="67"/>
        <end position="87"/>
    </location>
</feature>
<evidence type="ECO:0000313" key="3">
    <source>
        <dbReference type="Proteomes" id="UP000315647"/>
    </source>
</evidence>
<keyword evidence="1" id="KW-1133">Transmembrane helix</keyword>
<dbReference type="Proteomes" id="UP000315647">
    <property type="component" value="Chromosome"/>
</dbReference>
<keyword evidence="1" id="KW-0472">Membrane</keyword>
<keyword evidence="1" id="KW-0812">Transmembrane</keyword>
<reference evidence="2 3" key="1">
    <citation type="submission" date="2019-03" db="EMBL/GenBank/DDBJ databases">
        <title>Deep-cultivation of Planctomycetes and their phenomic and genomic characterization uncovers novel biology.</title>
        <authorList>
            <person name="Wiegand S."/>
            <person name="Jogler M."/>
            <person name="Boedeker C."/>
            <person name="Pinto D."/>
            <person name="Vollmers J."/>
            <person name="Rivas-Marin E."/>
            <person name="Kohn T."/>
            <person name="Peeters S.H."/>
            <person name="Heuer A."/>
            <person name="Rast P."/>
            <person name="Oberbeckmann S."/>
            <person name="Bunk B."/>
            <person name="Jeske O."/>
            <person name="Meyerdierks A."/>
            <person name="Storesund J.E."/>
            <person name="Kallscheuer N."/>
            <person name="Luecker S."/>
            <person name="Lage O.M."/>
            <person name="Pohl T."/>
            <person name="Merkel B.J."/>
            <person name="Hornburger P."/>
            <person name="Mueller R.-W."/>
            <person name="Bruemmer F."/>
            <person name="Labrenz M."/>
            <person name="Spormann A.M."/>
            <person name="Op den Camp H."/>
            <person name="Overmann J."/>
            <person name="Amann R."/>
            <person name="Jetten M.S.M."/>
            <person name="Mascher T."/>
            <person name="Medema M.H."/>
            <person name="Devos D.P."/>
            <person name="Kaster A.-K."/>
            <person name="Ovreas L."/>
            <person name="Rohde M."/>
            <person name="Galperin M.Y."/>
            <person name="Jogler C."/>
        </authorList>
    </citation>
    <scope>NUCLEOTIDE SEQUENCE [LARGE SCALE GENOMIC DNA]</scope>
    <source>
        <strain evidence="2 3">Enr10</strain>
    </source>
</reference>
<evidence type="ECO:0000313" key="2">
    <source>
        <dbReference type="EMBL" id="QDT28900.1"/>
    </source>
</evidence>
<proteinExistence type="predicted"/>
<keyword evidence="3" id="KW-1185">Reference proteome</keyword>